<evidence type="ECO:0000313" key="3">
    <source>
        <dbReference type="EMBL" id="NMF09842.1"/>
    </source>
</evidence>
<evidence type="ECO:0000259" key="2">
    <source>
        <dbReference type="Pfam" id="PF11268"/>
    </source>
</evidence>
<feature type="region of interest" description="Disordered" evidence="1">
    <location>
        <begin position="44"/>
        <end position="143"/>
    </location>
</feature>
<proteinExistence type="predicted"/>
<dbReference type="InterPro" id="IPR021421">
    <property type="entry name" value="DUF3071"/>
</dbReference>
<dbReference type="Pfam" id="PF11268">
    <property type="entry name" value="DUF3071"/>
    <property type="match status" value="1"/>
</dbReference>
<reference evidence="3 4" key="1">
    <citation type="submission" date="2020-04" db="EMBL/GenBank/DDBJ databases">
        <authorList>
            <person name="Hitch T.C.A."/>
            <person name="Wylensek D."/>
            <person name="Clavel T."/>
        </authorList>
    </citation>
    <scope>NUCLEOTIDE SEQUENCE [LARGE SCALE GENOMIC DNA]</scope>
    <source>
        <strain evidence="3 4">BL-383-APC-2I</strain>
    </source>
</reference>
<dbReference type="EMBL" id="JABAGA010000006">
    <property type="protein sequence ID" value="NMF09842.1"/>
    <property type="molecule type" value="Genomic_DNA"/>
</dbReference>
<dbReference type="AlphaFoldDB" id="A0A7X9XTK1"/>
<gene>
    <name evidence="3" type="ORF">HF852_09585</name>
</gene>
<dbReference type="RefSeq" id="WP_168938108.1">
    <property type="nucleotide sequence ID" value="NZ_JABAGA010000006.1"/>
</dbReference>
<feature type="compositionally biased region" description="Low complexity" evidence="1">
    <location>
        <begin position="299"/>
        <end position="317"/>
    </location>
</feature>
<dbReference type="InterPro" id="IPR047682">
    <property type="entry name" value="SepH-like"/>
</dbReference>
<feature type="compositionally biased region" description="Low complexity" evidence="1">
    <location>
        <begin position="56"/>
        <end position="78"/>
    </location>
</feature>
<feature type="domain" description="DUF3071" evidence="2">
    <location>
        <begin position="1"/>
        <end position="256"/>
    </location>
</feature>
<feature type="compositionally biased region" description="Basic and acidic residues" evidence="1">
    <location>
        <begin position="128"/>
        <end position="139"/>
    </location>
</feature>
<protein>
    <submittedName>
        <fullName evidence="3">DUF3071 domain-containing protein</fullName>
    </submittedName>
</protein>
<organism evidence="3 4">
    <name type="scientific">Corynebacterium xerosis</name>
    <dbReference type="NCBI Taxonomy" id="1725"/>
    <lineage>
        <taxon>Bacteria</taxon>
        <taxon>Bacillati</taxon>
        <taxon>Actinomycetota</taxon>
        <taxon>Actinomycetes</taxon>
        <taxon>Mycobacteriales</taxon>
        <taxon>Corynebacteriaceae</taxon>
        <taxon>Corynebacterium</taxon>
    </lineage>
</organism>
<comment type="caution">
    <text evidence="3">The sequence shown here is derived from an EMBL/GenBank/DDBJ whole genome shotgun (WGS) entry which is preliminary data.</text>
</comment>
<accession>A0A7X9XTK1</accession>
<feature type="compositionally biased region" description="Low complexity" evidence="1">
    <location>
        <begin position="116"/>
        <end position="127"/>
    </location>
</feature>
<feature type="compositionally biased region" description="Basic and acidic residues" evidence="1">
    <location>
        <begin position="320"/>
        <end position="337"/>
    </location>
</feature>
<evidence type="ECO:0000256" key="1">
    <source>
        <dbReference type="SAM" id="MobiDB-lite"/>
    </source>
</evidence>
<name>A0A7X9XTK1_9CORY</name>
<feature type="region of interest" description="Disordered" evidence="1">
    <location>
        <begin position="285"/>
        <end position="361"/>
    </location>
</feature>
<evidence type="ECO:0000313" key="4">
    <source>
        <dbReference type="Proteomes" id="UP000589552"/>
    </source>
</evidence>
<feature type="compositionally biased region" description="Low complexity" evidence="1">
    <location>
        <begin position="86"/>
        <end position="98"/>
    </location>
</feature>
<dbReference type="Proteomes" id="UP000589552">
    <property type="component" value="Unassembled WGS sequence"/>
</dbReference>
<sequence>MRELKPIADAGEPGTIILVAADAGTGDEERFVLPVTDDLLDMLTSASGLSDGPAKTGGTAESEASGADGGANATADATADGETETGADSAADAAVGAAADEETDEAADSVAKDAAADDSAADPADSPARPEPKVVEPSEPRMVLRPREIQDRVRGGASVEELIELTGMPARRIEPFAHPVLAERARIAELGKQSRPRRADGPAQLSLWEILATAFAARGLDLSTSEWDAWRDPAGQWIIGVTWSAGHSTTTAEWAFHAEGASASTVARNTIAAELVDPDFARPRRNLSAVDDGAPGLRPAPAFDESPAAPDADAADSAIDDAHGDDFLRHPDDDPAPKRRRKTVMPSWEDVLLGVRPTDRK</sequence>
<dbReference type="NCBIfam" id="NF040712">
    <property type="entry name" value="SepH"/>
    <property type="match status" value="1"/>
</dbReference>